<organism evidence="3 4">
    <name type="scientific">Rhodofomes roseus</name>
    <dbReference type="NCBI Taxonomy" id="34475"/>
    <lineage>
        <taxon>Eukaryota</taxon>
        <taxon>Fungi</taxon>
        <taxon>Dikarya</taxon>
        <taxon>Basidiomycota</taxon>
        <taxon>Agaricomycotina</taxon>
        <taxon>Agaricomycetes</taxon>
        <taxon>Polyporales</taxon>
        <taxon>Rhodofomes</taxon>
    </lineage>
</organism>
<evidence type="ECO:0000256" key="2">
    <source>
        <dbReference type="SAM" id="Phobius"/>
    </source>
</evidence>
<dbReference type="RefSeq" id="XP_047773650.1">
    <property type="nucleotide sequence ID" value="XM_047921862.1"/>
</dbReference>
<feature type="transmembrane region" description="Helical" evidence="2">
    <location>
        <begin position="252"/>
        <end position="275"/>
    </location>
</feature>
<evidence type="ECO:0000313" key="3">
    <source>
        <dbReference type="EMBL" id="KAH9830328.1"/>
    </source>
</evidence>
<reference evidence="3 4" key="1">
    <citation type="journal article" date="2021" name="Environ. Microbiol.">
        <title>Gene family expansions and transcriptome signatures uncover fungal adaptations to wood decay.</title>
        <authorList>
            <person name="Hage H."/>
            <person name="Miyauchi S."/>
            <person name="Viragh M."/>
            <person name="Drula E."/>
            <person name="Min B."/>
            <person name="Chaduli D."/>
            <person name="Navarro D."/>
            <person name="Favel A."/>
            <person name="Norest M."/>
            <person name="Lesage-Meessen L."/>
            <person name="Balint B."/>
            <person name="Merenyi Z."/>
            <person name="de Eugenio L."/>
            <person name="Morin E."/>
            <person name="Martinez A.T."/>
            <person name="Baldrian P."/>
            <person name="Stursova M."/>
            <person name="Martinez M.J."/>
            <person name="Novotny C."/>
            <person name="Magnuson J.K."/>
            <person name="Spatafora J.W."/>
            <person name="Maurice S."/>
            <person name="Pangilinan J."/>
            <person name="Andreopoulos W."/>
            <person name="LaButti K."/>
            <person name="Hundley H."/>
            <person name="Na H."/>
            <person name="Kuo A."/>
            <person name="Barry K."/>
            <person name="Lipzen A."/>
            <person name="Henrissat B."/>
            <person name="Riley R."/>
            <person name="Ahrendt S."/>
            <person name="Nagy L.G."/>
            <person name="Grigoriev I.V."/>
            <person name="Martin F."/>
            <person name="Rosso M.N."/>
        </authorList>
    </citation>
    <scope>NUCLEOTIDE SEQUENCE [LARGE SCALE GENOMIC DNA]</scope>
    <source>
        <strain evidence="3 4">CIRM-BRFM 1785</strain>
    </source>
</reference>
<evidence type="ECO:0000256" key="1">
    <source>
        <dbReference type="SAM" id="MobiDB-lite"/>
    </source>
</evidence>
<proteinExistence type="predicted"/>
<dbReference type="EMBL" id="JADCUA010000032">
    <property type="protein sequence ID" value="KAH9830328.1"/>
    <property type="molecule type" value="Genomic_DNA"/>
</dbReference>
<sequence length="389" mass="42827">MSIRLPVNMPDDPLSSSAPTAQPAPGLAVPTRSKHTARPKKSSRAERKPRLERGTRSGASGSPRMTPTARPNATADLHRQLDVLEGRAEEPKSRAENIGTIVLGNISSCVFFAAVCAVWTGVCTYAGWWVLQQKEPYANNYGIVWTAPFGAAIISVPFYQVWWVYNKLEAWYEAKHRIYEPPKELPRWWTSQQRDTYVSPPPKLAHRYSGTVIVVCTIAGLLSGGLLGPMLATKLHLDNIDDQMTVLAATRLGGVGTGIITGFLVIALSTSYGTWSWTYNRLLYIWTNGTSVPSPESMRLASISARGSAKSALSCGVASQPSLSPTGDCAAVADRRGSSLPHRFQRLFLTRLRRMLSRWSRAIQQEVLERPHNMAVVTVHSTQQRESSQ</sequence>
<gene>
    <name evidence="3" type="ORF">C8Q71DRAFT_727563</name>
</gene>
<feature type="transmembrane region" description="Helical" evidence="2">
    <location>
        <begin position="212"/>
        <end position="232"/>
    </location>
</feature>
<evidence type="ECO:0000313" key="4">
    <source>
        <dbReference type="Proteomes" id="UP000814176"/>
    </source>
</evidence>
<feature type="transmembrane region" description="Helical" evidence="2">
    <location>
        <begin position="143"/>
        <end position="165"/>
    </location>
</feature>
<feature type="compositionally biased region" description="Basic and acidic residues" evidence="1">
    <location>
        <begin position="43"/>
        <end position="55"/>
    </location>
</feature>
<feature type="region of interest" description="Disordered" evidence="1">
    <location>
        <begin position="1"/>
        <end position="76"/>
    </location>
</feature>
<feature type="compositionally biased region" description="Polar residues" evidence="1">
    <location>
        <begin position="57"/>
        <end position="71"/>
    </location>
</feature>
<evidence type="ECO:0008006" key="5">
    <source>
        <dbReference type="Google" id="ProtNLM"/>
    </source>
</evidence>
<keyword evidence="2" id="KW-0472">Membrane</keyword>
<keyword evidence="4" id="KW-1185">Reference proteome</keyword>
<feature type="transmembrane region" description="Helical" evidence="2">
    <location>
        <begin position="102"/>
        <end position="131"/>
    </location>
</feature>
<feature type="compositionally biased region" description="Basic residues" evidence="1">
    <location>
        <begin position="32"/>
        <end position="42"/>
    </location>
</feature>
<name>A0ABQ8K1H2_9APHY</name>
<keyword evidence="2" id="KW-1133">Transmembrane helix</keyword>
<keyword evidence="2" id="KW-0812">Transmembrane</keyword>
<dbReference type="GeneID" id="72002594"/>
<comment type="caution">
    <text evidence="3">The sequence shown here is derived from an EMBL/GenBank/DDBJ whole genome shotgun (WGS) entry which is preliminary data.</text>
</comment>
<dbReference type="Proteomes" id="UP000814176">
    <property type="component" value="Unassembled WGS sequence"/>
</dbReference>
<protein>
    <recommendedName>
        <fullName evidence="5">MotA/TolQ/ExbB proton channel domain-containing protein</fullName>
    </recommendedName>
</protein>
<accession>A0ABQ8K1H2</accession>